<dbReference type="SUPFAM" id="SSF55785">
    <property type="entry name" value="PYP-like sensor domain (PAS domain)"/>
    <property type="match status" value="1"/>
</dbReference>
<evidence type="ECO:0000256" key="1">
    <source>
        <dbReference type="ARBA" id="ARBA00022553"/>
    </source>
</evidence>
<dbReference type="InterPro" id="IPR000014">
    <property type="entry name" value="PAS"/>
</dbReference>
<dbReference type="Gene3D" id="3.40.50.2300">
    <property type="match status" value="1"/>
</dbReference>
<dbReference type="PROSITE" id="PS50109">
    <property type="entry name" value="HIS_KIN"/>
    <property type="match status" value="1"/>
</dbReference>
<evidence type="ECO:0000313" key="6">
    <source>
        <dbReference type="EMBL" id="TVY75649.1"/>
    </source>
</evidence>
<keyword evidence="6" id="KW-0808">Transferase</keyword>
<dbReference type="Pfam" id="PF00072">
    <property type="entry name" value="Response_reg"/>
    <property type="match status" value="1"/>
</dbReference>
<dbReference type="SMART" id="SM00448">
    <property type="entry name" value="REC"/>
    <property type="match status" value="1"/>
</dbReference>
<dbReference type="InterPro" id="IPR036890">
    <property type="entry name" value="HATPase_C_sf"/>
</dbReference>
<keyword evidence="6" id="KW-0418">Kinase</keyword>
<dbReference type="InterPro" id="IPR035965">
    <property type="entry name" value="PAS-like_dom_sf"/>
</dbReference>
<reference evidence="6 7" key="1">
    <citation type="submission" date="2018-05" db="EMBL/GenBank/DDBJ databases">
        <title>Genome sequencing and assembly of the regulated plant pathogen Lachnellula willkommii and related sister species for the development of diagnostic species identification markers.</title>
        <authorList>
            <person name="Giroux E."/>
            <person name="Bilodeau G."/>
        </authorList>
    </citation>
    <scope>NUCLEOTIDE SEQUENCE [LARGE SCALE GENOMIC DNA]</scope>
    <source>
        <strain evidence="6 7">CBS 268.59</strain>
    </source>
</reference>
<dbReference type="PANTHER" id="PTHR43719:SF31">
    <property type="entry name" value="HISTIDINE KINASE"/>
    <property type="match status" value="1"/>
</dbReference>
<accession>A0A8T9C1K3</accession>
<dbReference type="SUPFAM" id="SSF47384">
    <property type="entry name" value="Homodimeric domain of signal transducing histidine kinase"/>
    <property type="match status" value="1"/>
</dbReference>
<evidence type="ECO:0000259" key="5">
    <source>
        <dbReference type="PROSITE" id="PS50110"/>
    </source>
</evidence>
<organism evidence="6 7">
    <name type="scientific">Lachnellula suecica</name>
    <dbReference type="NCBI Taxonomy" id="602035"/>
    <lineage>
        <taxon>Eukaryota</taxon>
        <taxon>Fungi</taxon>
        <taxon>Dikarya</taxon>
        <taxon>Ascomycota</taxon>
        <taxon>Pezizomycotina</taxon>
        <taxon>Leotiomycetes</taxon>
        <taxon>Helotiales</taxon>
        <taxon>Lachnaceae</taxon>
        <taxon>Lachnellula</taxon>
    </lineage>
</organism>
<dbReference type="PROSITE" id="PS50110">
    <property type="entry name" value="RESPONSE_REGULATORY"/>
    <property type="match status" value="1"/>
</dbReference>
<dbReference type="Pfam" id="PF00512">
    <property type="entry name" value="HisKA"/>
    <property type="match status" value="1"/>
</dbReference>
<dbReference type="InterPro" id="IPR004358">
    <property type="entry name" value="Sig_transdc_His_kin-like_C"/>
</dbReference>
<dbReference type="InterPro" id="IPR011006">
    <property type="entry name" value="CheY-like_superfamily"/>
</dbReference>
<proteinExistence type="predicted"/>
<feature type="modified residue" description="4-aspartylphosphate" evidence="2">
    <location>
        <position position="893"/>
    </location>
</feature>
<evidence type="ECO:0000256" key="3">
    <source>
        <dbReference type="SAM" id="Coils"/>
    </source>
</evidence>
<dbReference type="GO" id="GO:0000155">
    <property type="term" value="F:phosphorelay sensor kinase activity"/>
    <property type="evidence" value="ECO:0007669"/>
    <property type="project" value="InterPro"/>
</dbReference>
<dbReference type="InterPro" id="IPR050956">
    <property type="entry name" value="2C_system_His_kinase"/>
</dbReference>
<feature type="domain" description="Response regulatory" evidence="5">
    <location>
        <begin position="834"/>
        <end position="964"/>
    </location>
</feature>
<dbReference type="SUPFAM" id="SSF52172">
    <property type="entry name" value="CheY-like"/>
    <property type="match status" value="1"/>
</dbReference>
<dbReference type="InterPro" id="IPR003594">
    <property type="entry name" value="HATPase_dom"/>
</dbReference>
<dbReference type="Pfam" id="PF02518">
    <property type="entry name" value="HATPase_c"/>
    <property type="match status" value="1"/>
</dbReference>
<keyword evidence="3" id="KW-0175">Coiled coil</keyword>
<dbReference type="AlphaFoldDB" id="A0A8T9C1K3"/>
<evidence type="ECO:0000259" key="4">
    <source>
        <dbReference type="PROSITE" id="PS50109"/>
    </source>
</evidence>
<dbReference type="Gene3D" id="1.10.287.130">
    <property type="match status" value="1"/>
</dbReference>
<evidence type="ECO:0000256" key="2">
    <source>
        <dbReference type="PROSITE-ProRule" id="PRU00169"/>
    </source>
</evidence>
<dbReference type="InterPro" id="IPR001789">
    <property type="entry name" value="Sig_transdc_resp-reg_receiver"/>
</dbReference>
<evidence type="ECO:0000313" key="7">
    <source>
        <dbReference type="Proteomes" id="UP000469558"/>
    </source>
</evidence>
<dbReference type="Gene3D" id="3.30.450.20">
    <property type="entry name" value="PAS domain"/>
    <property type="match status" value="2"/>
</dbReference>
<dbReference type="SUPFAM" id="SSF55874">
    <property type="entry name" value="ATPase domain of HSP90 chaperone/DNA topoisomerase II/histidine kinase"/>
    <property type="match status" value="1"/>
</dbReference>
<dbReference type="CDD" id="cd00130">
    <property type="entry name" value="PAS"/>
    <property type="match status" value="1"/>
</dbReference>
<feature type="coiled-coil region" evidence="3">
    <location>
        <begin position="354"/>
        <end position="381"/>
    </location>
</feature>
<dbReference type="EMBL" id="QGMK01000991">
    <property type="protein sequence ID" value="TVY75649.1"/>
    <property type="molecule type" value="Genomic_DNA"/>
</dbReference>
<comment type="caution">
    <text evidence="6">The sequence shown here is derived from an EMBL/GenBank/DDBJ whole genome shotgun (WGS) entry which is preliminary data.</text>
</comment>
<dbReference type="InterPro" id="IPR036097">
    <property type="entry name" value="HisK_dim/P_sf"/>
</dbReference>
<feature type="domain" description="Histidine kinase" evidence="4">
    <location>
        <begin position="519"/>
        <end position="795"/>
    </location>
</feature>
<dbReference type="InterPro" id="IPR005467">
    <property type="entry name" value="His_kinase_dom"/>
</dbReference>
<dbReference type="OrthoDB" id="60033at2759"/>
<protein>
    <submittedName>
        <fullName evidence="6">Hybrid signal transduction histidine kinase K</fullName>
    </submittedName>
</protein>
<gene>
    <name evidence="6" type="primary">dhkK_3</name>
    <name evidence="6" type="ORF">LSUE1_G004173</name>
</gene>
<name>A0A8T9C1K3_9HELO</name>
<keyword evidence="1 2" id="KW-0597">Phosphoprotein</keyword>
<sequence>MAMALAPGESEGGQPHGTVSIATSPLFDKDWYTQLPDTEHVRFLVSVNWADTPLGPLSSWDAALRIQAFAIISDSLPACIYWGPQNVAVYNEHFAPLAGNAHPHLMGLPFQKGFPEIWPHIKAKFEESAQTGLATEVNEIELPVERNGVIEETYFTGNFNPIRGFSGKVEGFRNTVHDVTKQKIHNRRTAMLNSMEVPTDSKGELASHVIQYLEANERDITMALLYEVDDEDNEDSSGSKTVYLRGQFGVPSGHPLSTKEADLDSNEGIIPLLRKAAKKITNNKVTDLFHGVQWRGSSSGSKVVSILPLLSVGRLLGFLVVGSNPQRPLDEDHSQFMRDLASKVTSIAGSVITAEESKKRSERLQHKLEDSRKKIEHMAQHGTIGMLIASIDGERVIWANGLYWDMTGQSERGQKIWLDMILDQDRPKAFEAWQETLRGKPKADLELRLKKLFSPSVGEPEPACIQCTLFPYLEEDGKITSVSIFMYDISAIKWSERTEARNAFDAREAKKQQEEFIDIVSHEMRNPLAAILMSADSISNAVAEVRAQGITEDRLLSALESSVDYAKTIVVCANHQKRIVDDVLTLSKLEYTMLSITPHTIQLGELIESTLKMFEADLKSNNIQAAVSAESTIKANHANWVSCDPSRLTQILVNFLTNAIKFTKNESTREIKISYGAVESEPRKAFSDAINWVPIDVLTPSSPEMTCDPNPNQLGQVLYLTFAVEDSGEGMDRERTQAVFNRFTQANIKTSIKYGGSGLGLFICKKLTEKMGGEIGVVSDAGKGSTFTFYVEAHRALPETKSTTINPDEFPFPNVRATSSPVVAPPGLDLNHMHVLLVEDNIVNQTILAKQLQKNGCIITIANHGVEALDKLKKTRLWRENVTGEKMDIILMDWEMPVMDGLTCAREIRKLEQAGQLVGHVEIIATTANARDEQLKQALESGIDSVISKPFLAGDLLKQMRERLVKADDRVLASRSLTS</sequence>
<dbReference type="CDD" id="cd17546">
    <property type="entry name" value="REC_hyHK_CKI1_RcsC-like"/>
    <property type="match status" value="1"/>
</dbReference>
<keyword evidence="7" id="KW-1185">Reference proteome</keyword>
<dbReference type="Gene3D" id="3.30.565.10">
    <property type="entry name" value="Histidine kinase-like ATPase, C-terminal domain"/>
    <property type="match status" value="1"/>
</dbReference>
<dbReference type="CDD" id="cd00082">
    <property type="entry name" value="HisKA"/>
    <property type="match status" value="1"/>
</dbReference>
<dbReference type="PRINTS" id="PR00344">
    <property type="entry name" value="BCTRLSENSOR"/>
</dbReference>
<dbReference type="SMART" id="SM00387">
    <property type="entry name" value="HATPase_c"/>
    <property type="match status" value="1"/>
</dbReference>
<dbReference type="SMART" id="SM00388">
    <property type="entry name" value="HisKA"/>
    <property type="match status" value="1"/>
</dbReference>
<dbReference type="InterPro" id="IPR003661">
    <property type="entry name" value="HisK_dim/P_dom"/>
</dbReference>
<dbReference type="Proteomes" id="UP000469558">
    <property type="component" value="Unassembled WGS sequence"/>
</dbReference>
<dbReference type="PANTHER" id="PTHR43719">
    <property type="entry name" value="TWO-COMPONENT HISTIDINE KINASE"/>
    <property type="match status" value="1"/>
</dbReference>